<dbReference type="InterPro" id="IPR000868">
    <property type="entry name" value="Isochorismatase-like_dom"/>
</dbReference>
<dbReference type="GO" id="GO:0016787">
    <property type="term" value="F:hydrolase activity"/>
    <property type="evidence" value="ECO:0007669"/>
    <property type="project" value="UniProtKB-KW"/>
</dbReference>
<dbReference type="SUPFAM" id="SSF52499">
    <property type="entry name" value="Isochorismatase-like hydrolases"/>
    <property type="match status" value="1"/>
</dbReference>
<dbReference type="CDD" id="cd00431">
    <property type="entry name" value="cysteine_hydrolases"/>
    <property type="match status" value="1"/>
</dbReference>
<dbReference type="OrthoDB" id="3398739at2"/>
<dbReference type="Gene3D" id="3.40.50.850">
    <property type="entry name" value="Isochorismatase-like"/>
    <property type="match status" value="1"/>
</dbReference>
<evidence type="ECO:0000313" key="3">
    <source>
        <dbReference type="EMBL" id="TVZ02484.1"/>
    </source>
</evidence>
<sequence length="229" mass="23457">MTAGISEMGGVMPAVRGLEPGNRAALVVNEMQNAIANLAYIETPLTSQVAARGIVARINALTAAFRAVGAPVIFCTIAARSADFEGFRVNCALAAGIRRKGHLVEGTANAAIHDDLAVEPSDIVCRRSHGMAPFTGTNLDATLRGYGIDTVVLAGVSTNIALPGAATEAVGLGYNVVLAEDCAAGATLETHHMQITEHLRLLATITDAASVIASLPVSQPPHSAQPAGT</sequence>
<evidence type="ECO:0000259" key="2">
    <source>
        <dbReference type="Pfam" id="PF00857"/>
    </source>
</evidence>
<accession>A0A6P2BTV4</accession>
<gene>
    <name evidence="3" type="ORF">EAS64_27210</name>
</gene>
<keyword evidence="1 3" id="KW-0378">Hydrolase</keyword>
<evidence type="ECO:0000256" key="1">
    <source>
        <dbReference type="ARBA" id="ARBA00022801"/>
    </source>
</evidence>
<feature type="domain" description="Isochorismatase-like" evidence="2">
    <location>
        <begin position="25"/>
        <end position="209"/>
    </location>
</feature>
<evidence type="ECO:0000313" key="4">
    <source>
        <dbReference type="Proteomes" id="UP000460272"/>
    </source>
</evidence>
<dbReference type="AlphaFoldDB" id="A0A6P2BTV4"/>
<name>A0A6P2BTV4_9ACTN</name>
<dbReference type="Pfam" id="PF00857">
    <property type="entry name" value="Isochorismatase"/>
    <property type="match status" value="1"/>
</dbReference>
<dbReference type="InterPro" id="IPR036380">
    <property type="entry name" value="Isochorismatase-like_sf"/>
</dbReference>
<dbReference type="InterPro" id="IPR050272">
    <property type="entry name" value="Isochorismatase-like_hydrls"/>
</dbReference>
<protein>
    <submittedName>
        <fullName evidence="3">Cysteine hydrolase</fullName>
    </submittedName>
</protein>
<comment type="caution">
    <text evidence="3">The sequence shown here is derived from an EMBL/GenBank/DDBJ whole genome shotgun (WGS) entry which is preliminary data.</text>
</comment>
<dbReference type="EMBL" id="RPFW01000005">
    <property type="protein sequence ID" value="TVZ02484.1"/>
    <property type="molecule type" value="Genomic_DNA"/>
</dbReference>
<dbReference type="PANTHER" id="PTHR43540">
    <property type="entry name" value="PEROXYUREIDOACRYLATE/UREIDOACRYLATE AMIDOHYDROLASE-RELATED"/>
    <property type="match status" value="1"/>
</dbReference>
<proteinExistence type="predicted"/>
<organism evidence="3 4">
    <name type="scientific">Trebonia kvetii</name>
    <dbReference type="NCBI Taxonomy" id="2480626"/>
    <lineage>
        <taxon>Bacteria</taxon>
        <taxon>Bacillati</taxon>
        <taxon>Actinomycetota</taxon>
        <taxon>Actinomycetes</taxon>
        <taxon>Streptosporangiales</taxon>
        <taxon>Treboniaceae</taxon>
        <taxon>Trebonia</taxon>
    </lineage>
</organism>
<reference evidence="3 4" key="1">
    <citation type="submission" date="2018-11" db="EMBL/GenBank/DDBJ databases">
        <title>Trebonia kvetii gen.nov., sp.nov., a novel acidophilic actinobacterium, and proposal of the new actinobacterial family Treboniaceae fam. nov.</title>
        <authorList>
            <person name="Rapoport D."/>
            <person name="Sagova-Mareckova M."/>
            <person name="Sedlacek I."/>
            <person name="Provaznik J."/>
            <person name="Kralova S."/>
            <person name="Pavlinic D."/>
            <person name="Benes V."/>
            <person name="Kopecky J."/>
        </authorList>
    </citation>
    <scope>NUCLEOTIDE SEQUENCE [LARGE SCALE GENOMIC DNA]</scope>
    <source>
        <strain evidence="3 4">15Tr583</strain>
    </source>
</reference>
<dbReference type="Proteomes" id="UP000460272">
    <property type="component" value="Unassembled WGS sequence"/>
</dbReference>
<keyword evidence="4" id="KW-1185">Reference proteome</keyword>